<reference evidence="1" key="2">
    <citation type="journal article" date="2021" name="PeerJ">
        <title>Extensive microbial diversity within the chicken gut microbiome revealed by metagenomics and culture.</title>
        <authorList>
            <person name="Gilroy R."/>
            <person name="Ravi A."/>
            <person name="Getino M."/>
            <person name="Pursley I."/>
            <person name="Horton D.L."/>
            <person name="Alikhan N.F."/>
            <person name="Baker D."/>
            <person name="Gharbi K."/>
            <person name="Hall N."/>
            <person name="Watson M."/>
            <person name="Adriaenssens E.M."/>
            <person name="Foster-Nyarko E."/>
            <person name="Jarju S."/>
            <person name="Secka A."/>
            <person name="Antonio M."/>
            <person name="Oren A."/>
            <person name="Chaudhuri R.R."/>
            <person name="La Ragione R."/>
            <person name="Hildebrand F."/>
            <person name="Pallen M.J."/>
        </authorList>
    </citation>
    <scope>NUCLEOTIDE SEQUENCE</scope>
    <source>
        <strain evidence="1">ChiBcec7-5410</strain>
    </source>
</reference>
<dbReference type="PANTHER" id="PTHR11669">
    <property type="entry name" value="REPLICATION FACTOR C / DNA POLYMERASE III GAMMA-TAU SUBUNIT"/>
    <property type="match status" value="1"/>
</dbReference>
<dbReference type="PANTHER" id="PTHR11669:SF8">
    <property type="entry name" value="DNA POLYMERASE III SUBUNIT DELTA"/>
    <property type="match status" value="1"/>
</dbReference>
<dbReference type="AlphaFoldDB" id="A0A9D1KRM5"/>
<proteinExistence type="predicted"/>
<accession>A0A9D1KRM5</accession>
<evidence type="ECO:0000313" key="1">
    <source>
        <dbReference type="EMBL" id="HIT95218.1"/>
    </source>
</evidence>
<name>A0A9D1KRM5_9FIRM</name>
<organism evidence="1 2">
    <name type="scientific">Candidatus Faecivivens stercoripullorum</name>
    <dbReference type="NCBI Taxonomy" id="2840805"/>
    <lineage>
        <taxon>Bacteria</taxon>
        <taxon>Bacillati</taxon>
        <taxon>Bacillota</taxon>
        <taxon>Clostridia</taxon>
        <taxon>Eubacteriales</taxon>
        <taxon>Oscillospiraceae</taxon>
        <taxon>Oscillospiraceae incertae sedis</taxon>
        <taxon>Candidatus Faecivivens</taxon>
    </lineage>
</organism>
<reference evidence="1" key="1">
    <citation type="submission" date="2020-10" db="EMBL/GenBank/DDBJ databases">
        <authorList>
            <person name="Gilroy R."/>
        </authorList>
    </citation>
    <scope>NUCLEOTIDE SEQUENCE</scope>
    <source>
        <strain evidence="1">ChiBcec7-5410</strain>
    </source>
</reference>
<sequence length="329" mass="36213">MESKPSFDGFIGNAHPVSVLRRATSPGSRTLRAAYLLHGTAGTGKKTLAAVTAAALVCQGQQRPCGECPSCKKAFGGFGHPDILRFRTPEGKTQFPVELIREIRRQAYIQPNESDRKVILIENAEMMNIASANALLKVLEEPPHYLVFILTCDNLSALPETIPSRCICLELHEVSPRRAEQWLLRQYPEENPQLLENALLCGGGNLGKCVHYLEDEETRALFESAMQLCRVLSDGREYDLLTVLAGLEGNRDKFAAFLSMMDRLACETAKAGFTTALREAVSLAARLSPGRAARVHLLNDEMRRGLRANVSLSLLLAVYSSGLKTIMET</sequence>
<dbReference type="Proteomes" id="UP000824160">
    <property type="component" value="Unassembled WGS sequence"/>
</dbReference>
<evidence type="ECO:0000313" key="2">
    <source>
        <dbReference type="Proteomes" id="UP000824160"/>
    </source>
</evidence>
<comment type="caution">
    <text evidence="1">The sequence shown here is derived from an EMBL/GenBank/DDBJ whole genome shotgun (WGS) entry which is preliminary data.</text>
</comment>
<dbReference type="InterPro" id="IPR027417">
    <property type="entry name" value="P-loop_NTPase"/>
</dbReference>
<dbReference type="InterPro" id="IPR050238">
    <property type="entry name" value="DNA_Rep/Repair_Clamp_Loader"/>
</dbReference>
<dbReference type="Pfam" id="PF13177">
    <property type="entry name" value="DNA_pol3_delta2"/>
    <property type="match status" value="1"/>
</dbReference>
<dbReference type="SUPFAM" id="SSF52540">
    <property type="entry name" value="P-loop containing nucleoside triphosphate hydrolases"/>
    <property type="match status" value="1"/>
</dbReference>
<dbReference type="Gene3D" id="3.40.50.300">
    <property type="entry name" value="P-loop containing nucleotide triphosphate hydrolases"/>
    <property type="match status" value="1"/>
</dbReference>
<dbReference type="GO" id="GO:0006261">
    <property type="term" value="P:DNA-templated DNA replication"/>
    <property type="evidence" value="ECO:0007669"/>
    <property type="project" value="TreeGrafter"/>
</dbReference>
<protein>
    <submittedName>
        <fullName evidence="1">DNA polymerase III subunit delta</fullName>
    </submittedName>
</protein>
<gene>
    <name evidence="1" type="ORF">IAC43_08525</name>
</gene>
<dbReference type="EMBL" id="DVLW01000234">
    <property type="protein sequence ID" value="HIT95218.1"/>
    <property type="molecule type" value="Genomic_DNA"/>
</dbReference>